<keyword evidence="4 6" id="KW-0238">DNA-binding</keyword>
<comment type="caution">
    <text evidence="9">The sequence shown here is derived from an EMBL/GenBank/DDBJ whole genome shotgun (WGS) entry which is preliminary data.</text>
</comment>
<feature type="domain" description="RNA polymerase sigma-70 region 2" evidence="7">
    <location>
        <begin position="10"/>
        <end position="76"/>
    </location>
</feature>
<keyword evidence="10" id="KW-1185">Reference proteome</keyword>
<dbReference type="Gene3D" id="1.10.1740.10">
    <property type="match status" value="1"/>
</dbReference>
<reference evidence="9 10" key="1">
    <citation type="submission" date="2020-07" db="EMBL/GenBank/DDBJ databases">
        <title>Characterization and genome sequencing of isolate MD1, a novel member within the family Lachnospiraceae.</title>
        <authorList>
            <person name="Rettenmaier R."/>
            <person name="Di Bello L."/>
            <person name="Zinser C."/>
            <person name="Scheitz K."/>
            <person name="Liebl W."/>
            <person name="Zverlov V."/>
        </authorList>
    </citation>
    <scope>NUCLEOTIDE SEQUENCE [LARGE SCALE GENOMIC DNA]</scope>
    <source>
        <strain evidence="9 10">MD1</strain>
    </source>
</reference>
<dbReference type="InterPro" id="IPR007627">
    <property type="entry name" value="RNA_pol_sigma70_r2"/>
</dbReference>
<evidence type="ECO:0000256" key="6">
    <source>
        <dbReference type="RuleBase" id="RU000716"/>
    </source>
</evidence>
<gene>
    <name evidence="9" type="ORF">H0486_04395</name>
</gene>
<dbReference type="GO" id="GO:0006950">
    <property type="term" value="P:response to stress"/>
    <property type="evidence" value="ECO:0007669"/>
    <property type="project" value="UniProtKB-ARBA"/>
</dbReference>
<comment type="similarity">
    <text evidence="1 6">Belongs to the sigma-70 factor family. ECF subfamily.</text>
</comment>
<dbReference type="InterPro" id="IPR013325">
    <property type="entry name" value="RNA_pol_sigma_r2"/>
</dbReference>
<dbReference type="InterPro" id="IPR000838">
    <property type="entry name" value="RNA_pol_sigma70_ECF_CS"/>
</dbReference>
<dbReference type="SUPFAM" id="SSF88946">
    <property type="entry name" value="Sigma2 domain of RNA polymerase sigma factors"/>
    <property type="match status" value="1"/>
</dbReference>
<dbReference type="NCBIfam" id="TIGR02937">
    <property type="entry name" value="sigma70-ECF"/>
    <property type="match status" value="1"/>
</dbReference>
<evidence type="ECO:0000256" key="4">
    <source>
        <dbReference type="ARBA" id="ARBA00023125"/>
    </source>
</evidence>
<dbReference type="PANTHER" id="PTHR43133:SF60">
    <property type="entry name" value="RNA POLYMERASE SIGMA FACTOR SIGV"/>
    <property type="match status" value="1"/>
</dbReference>
<proteinExistence type="inferred from homology"/>
<dbReference type="SUPFAM" id="SSF88659">
    <property type="entry name" value="Sigma3 and sigma4 domains of RNA polymerase sigma factors"/>
    <property type="match status" value="1"/>
</dbReference>
<dbReference type="Gene3D" id="1.10.10.10">
    <property type="entry name" value="Winged helix-like DNA-binding domain superfamily/Winged helix DNA-binding domain"/>
    <property type="match status" value="1"/>
</dbReference>
<dbReference type="InterPro" id="IPR014284">
    <property type="entry name" value="RNA_pol_sigma-70_dom"/>
</dbReference>
<dbReference type="PROSITE" id="PS01063">
    <property type="entry name" value="SIGMA70_ECF"/>
    <property type="match status" value="1"/>
</dbReference>
<keyword evidence="5 6" id="KW-0804">Transcription</keyword>
<dbReference type="Proteomes" id="UP000574276">
    <property type="component" value="Unassembled WGS sequence"/>
</dbReference>
<dbReference type="GO" id="GO:0016987">
    <property type="term" value="F:sigma factor activity"/>
    <property type="evidence" value="ECO:0007669"/>
    <property type="project" value="UniProtKB-KW"/>
</dbReference>
<evidence type="ECO:0000313" key="9">
    <source>
        <dbReference type="EMBL" id="MBB2182113.1"/>
    </source>
</evidence>
<evidence type="ECO:0000256" key="3">
    <source>
        <dbReference type="ARBA" id="ARBA00023082"/>
    </source>
</evidence>
<dbReference type="Pfam" id="PF04542">
    <property type="entry name" value="Sigma70_r2"/>
    <property type="match status" value="1"/>
</dbReference>
<dbReference type="InterPro" id="IPR013249">
    <property type="entry name" value="RNA_pol_sigma70_r4_t2"/>
</dbReference>
<evidence type="ECO:0000259" key="7">
    <source>
        <dbReference type="Pfam" id="PF04542"/>
    </source>
</evidence>
<dbReference type="InterPro" id="IPR036388">
    <property type="entry name" value="WH-like_DNA-bd_sf"/>
</dbReference>
<dbReference type="EMBL" id="JACEGA010000001">
    <property type="protein sequence ID" value="MBB2182113.1"/>
    <property type="molecule type" value="Genomic_DNA"/>
</dbReference>
<organism evidence="9 10">
    <name type="scientific">Variimorphobacter saccharofermentans</name>
    <dbReference type="NCBI Taxonomy" id="2755051"/>
    <lineage>
        <taxon>Bacteria</taxon>
        <taxon>Bacillati</taxon>
        <taxon>Bacillota</taxon>
        <taxon>Clostridia</taxon>
        <taxon>Lachnospirales</taxon>
        <taxon>Lachnospiraceae</taxon>
        <taxon>Variimorphobacter</taxon>
    </lineage>
</organism>
<sequence>MSNEQYYEYLIDKYQNLVFSICYKIVRNYFDAEDLAQETFLSAYKHLPTFDRQYEKAWLSRIATNKCLDFIKKSDRQSIPTEEEYFLAQKGRDPSPEENVLELEVKNQLSMQCNSLKPPYREIALDYFLKELTASEIAANTGKNLKTVQTQIYRAKAMLQKKYKKGAILNE</sequence>
<evidence type="ECO:0000256" key="1">
    <source>
        <dbReference type="ARBA" id="ARBA00010641"/>
    </source>
</evidence>
<protein>
    <recommendedName>
        <fullName evidence="6">RNA polymerase sigma factor</fullName>
    </recommendedName>
</protein>
<keyword evidence="2 6" id="KW-0805">Transcription regulation</keyword>
<feature type="domain" description="RNA polymerase sigma factor 70 region 4 type 2" evidence="8">
    <location>
        <begin position="113"/>
        <end position="159"/>
    </location>
</feature>
<dbReference type="GO" id="GO:0003677">
    <property type="term" value="F:DNA binding"/>
    <property type="evidence" value="ECO:0007669"/>
    <property type="project" value="UniProtKB-KW"/>
</dbReference>
<evidence type="ECO:0000259" key="8">
    <source>
        <dbReference type="Pfam" id="PF08281"/>
    </source>
</evidence>
<dbReference type="InterPro" id="IPR039425">
    <property type="entry name" value="RNA_pol_sigma-70-like"/>
</dbReference>
<dbReference type="GO" id="GO:0006352">
    <property type="term" value="P:DNA-templated transcription initiation"/>
    <property type="evidence" value="ECO:0007669"/>
    <property type="project" value="InterPro"/>
</dbReference>
<accession>A0A839JWQ5</accession>
<dbReference type="InterPro" id="IPR013324">
    <property type="entry name" value="RNA_pol_sigma_r3/r4-like"/>
</dbReference>
<dbReference type="Pfam" id="PF08281">
    <property type="entry name" value="Sigma70_r4_2"/>
    <property type="match status" value="1"/>
</dbReference>
<evidence type="ECO:0000313" key="10">
    <source>
        <dbReference type="Proteomes" id="UP000574276"/>
    </source>
</evidence>
<keyword evidence="3 6" id="KW-0731">Sigma factor</keyword>
<dbReference type="AlphaFoldDB" id="A0A839JWQ5"/>
<evidence type="ECO:0000256" key="2">
    <source>
        <dbReference type="ARBA" id="ARBA00023015"/>
    </source>
</evidence>
<name>A0A839JWQ5_9FIRM</name>
<dbReference type="RefSeq" id="WP_228354364.1">
    <property type="nucleotide sequence ID" value="NZ_JACEGA010000001.1"/>
</dbReference>
<evidence type="ECO:0000256" key="5">
    <source>
        <dbReference type="ARBA" id="ARBA00023163"/>
    </source>
</evidence>
<dbReference type="PANTHER" id="PTHR43133">
    <property type="entry name" value="RNA POLYMERASE ECF-TYPE SIGMA FACTO"/>
    <property type="match status" value="1"/>
</dbReference>